<dbReference type="SUPFAM" id="SSF48452">
    <property type="entry name" value="TPR-like"/>
    <property type="match status" value="1"/>
</dbReference>
<dbReference type="PANTHER" id="PTHR46224">
    <property type="entry name" value="ANKYRIN REPEAT FAMILY PROTEIN"/>
    <property type="match status" value="1"/>
</dbReference>
<evidence type="ECO:0000313" key="4">
    <source>
        <dbReference type="EMBL" id="RLN19417.1"/>
    </source>
</evidence>
<dbReference type="Pfam" id="PF07719">
    <property type="entry name" value="TPR_2"/>
    <property type="match status" value="1"/>
</dbReference>
<dbReference type="EMBL" id="PQIB02000005">
    <property type="protein sequence ID" value="RLN19417.1"/>
    <property type="molecule type" value="Genomic_DNA"/>
</dbReference>
<reference evidence="5" key="1">
    <citation type="journal article" date="2019" name="Nat. Commun.">
        <title>The genome of broomcorn millet.</title>
        <authorList>
            <person name="Zou C."/>
            <person name="Miki D."/>
            <person name="Li D."/>
            <person name="Tang Q."/>
            <person name="Xiao L."/>
            <person name="Rajput S."/>
            <person name="Deng P."/>
            <person name="Jia W."/>
            <person name="Huang R."/>
            <person name="Zhang M."/>
            <person name="Sun Y."/>
            <person name="Hu J."/>
            <person name="Fu X."/>
            <person name="Schnable P.S."/>
            <person name="Li F."/>
            <person name="Zhang H."/>
            <person name="Feng B."/>
            <person name="Zhu X."/>
            <person name="Liu R."/>
            <person name="Schnable J.C."/>
            <person name="Zhu J.-K."/>
            <person name="Zhang H."/>
        </authorList>
    </citation>
    <scope>NUCLEOTIDE SEQUENCE [LARGE SCALE GENOMIC DNA]</scope>
</reference>
<name>A0A3L6SED3_PANMI</name>
<keyword evidence="2 3" id="KW-0802">TPR repeat</keyword>
<dbReference type="InterPro" id="IPR011990">
    <property type="entry name" value="TPR-like_helical_dom_sf"/>
</dbReference>
<dbReference type="STRING" id="4540.A0A3L6SED3"/>
<dbReference type="AlphaFoldDB" id="A0A3L6SED3"/>
<dbReference type="InterPro" id="IPR013105">
    <property type="entry name" value="TPR_2"/>
</dbReference>
<sequence>MMLNCSQTRVFAGSAVRTGDGRRVLRDAVRCKILRPKWAKAYFRKGQALMLMKDYEKACDEIAEGLELDPVSDELDQLYWEAMELKNGGTEAA</sequence>
<dbReference type="InterPro" id="IPR019734">
    <property type="entry name" value="TPR_rpt"/>
</dbReference>
<dbReference type="OrthoDB" id="412869at2759"/>
<proteinExistence type="predicted"/>
<keyword evidence="5" id="KW-1185">Reference proteome</keyword>
<dbReference type="SMART" id="SM00028">
    <property type="entry name" value="TPR"/>
    <property type="match status" value="1"/>
</dbReference>
<organism evidence="4 5">
    <name type="scientific">Panicum miliaceum</name>
    <name type="common">Proso millet</name>
    <name type="synonym">Broomcorn millet</name>
    <dbReference type="NCBI Taxonomy" id="4540"/>
    <lineage>
        <taxon>Eukaryota</taxon>
        <taxon>Viridiplantae</taxon>
        <taxon>Streptophyta</taxon>
        <taxon>Embryophyta</taxon>
        <taxon>Tracheophyta</taxon>
        <taxon>Spermatophyta</taxon>
        <taxon>Magnoliopsida</taxon>
        <taxon>Liliopsida</taxon>
        <taxon>Poales</taxon>
        <taxon>Poaceae</taxon>
        <taxon>PACMAD clade</taxon>
        <taxon>Panicoideae</taxon>
        <taxon>Panicodae</taxon>
        <taxon>Paniceae</taxon>
        <taxon>Panicinae</taxon>
        <taxon>Panicum</taxon>
        <taxon>Panicum sect. Panicum</taxon>
    </lineage>
</organism>
<evidence type="ECO:0000313" key="5">
    <source>
        <dbReference type="Proteomes" id="UP000275267"/>
    </source>
</evidence>
<accession>A0A3L6SED3</accession>
<dbReference type="Proteomes" id="UP000275267">
    <property type="component" value="Unassembled WGS sequence"/>
</dbReference>
<protein>
    <submittedName>
        <fullName evidence="4">Ankyrin-1-like</fullName>
    </submittedName>
</protein>
<evidence type="ECO:0000256" key="2">
    <source>
        <dbReference type="ARBA" id="ARBA00022803"/>
    </source>
</evidence>
<dbReference type="PANTHER" id="PTHR46224:SF1">
    <property type="entry name" value="OS12G0634900 PROTEIN"/>
    <property type="match status" value="1"/>
</dbReference>
<keyword evidence="1" id="KW-0677">Repeat</keyword>
<gene>
    <name evidence="4" type="ORF">C2845_PM02G06890</name>
</gene>
<dbReference type="PROSITE" id="PS50005">
    <property type="entry name" value="TPR"/>
    <property type="match status" value="1"/>
</dbReference>
<dbReference type="InterPro" id="IPR051616">
    <property type="entry name" value="Cul2-RING_E3_ligase_SR"/>
</dbReference>
<feature type="repeat" description="TPR" evidence="3">
    <location>
        <begin position="39"/>
        <end position="72"/>
    </location>
</feature>
<dbReference type="Gene3D" id="1.25.40.10">
    <property type="entry name" value="Tetratricopeptide repeat domain"/>
    <property type="match status" value="1"/>
</dbReference>
<comment type="caution">
    <text evidence="4">The sequence shown here is derived from an EMBL/GenBank/DDBJ whole genome shotgun (WGS) entry which is preliminary data.</text>
</comment>
<evidence type="ECO:0000256" key="1">
    <source>
        <dbReference type="ARBA" id="ARBA00022737"/>
    </source>
</evidence>
<evidence type="ECO:0000256" key="3">
    <source>
        <dbReference type="PROSITE-ProRule" id="PRU00339"/>
    </source>
</evidence>